<accession>A0A4R6DI27</accession>
<dbReference type="RefSeq" id="WP_133519731.1">
    <property type="nucleotide sequence ID" value="NZ_SNVW01000005.1"/>
</dbReference>
<feature type="chain" id="PRO_5020587143" description="Carboxypeptidase regulatory-like domain-containing protein" evidence="1">
    <location>
        <begin position="29"/>
        <end position="311"/>
    </location>
</feature>
<name>A0A4R6DI27_9MICO</name>
<keyword evidence="1" id="KW-0732">Signal</keyword>
<feature type="signal peptide" evidence="1">
    <location>
        <begin position="1"/>
        <end position="28"/>
    </location>
</feature>
<evidence type="ECO:0008006" key="4">
    <source>
        <dbReference type="Google" id="ProtNLM"/>
    </source>
</evidence>
<evidence type="ECO:0000313" key="3">
    <source>
        <dbReference type="Proteomes" id="UP000295764"/>
    </source>
</evidence>
<evidence type="ECO:0000313" key="2">
    <source>
        <dbReference type="EMBL" id="TDN44297.1"/>
    </source>
</evidence>
<dbReference type="Proteomes" id="UP000295764">
    <property type="component" value="Unassembled WGS sequence"/>
</dbReference>
<protein>
    <recommendedName>
        <fullName evidence="4">Carboxypeptidase regulatory-like domain-containing protein</fullName>
    </recommendedName>
</protein>
<proteinExistence type="predicted"/>
<dbReference type="EMBL" id="SNVW01000005">
    <property type="protein sequence ID" value="TDN44297.1"/>
    <property type="molecule type" value="Genomic_DNA"/>
</dbReference>
<sequence length="311" mass="31488">MDRRITTVTTAIGLAFGVALVGAAPAHADGHAAGRPDAHASAQVHDRTARAEVIVTDVTQDPVGFVVRGTLPATGWALAHHGTDRVVAHAVAGADDTVEFTVPKRFAEQTLQITSWFPGDEDESVGVPLSLPAHDVETPVVEAPAVDPVVVSGGAFRLTGTTTPNAIVDARTAAGDGVPSVRSDGTGRFALDLPFRFAGRTVDVTAIVLGSDRSSATTVRLPAATVAAPRVTSTSGVAIPNPSPWMPSLRNWTVTAVAAPGSTVRIGSASAVAGPDGSVRIAVGVHATGATLRASAVAGGVTSETVAFTLR</sequence>
<gene>
    <name evidence="2" type="ORF">EDF64_105129</name>
</gene>
<evidence type="ECO:0000256" key="1">
    <source>
        <dbReference type="SAM" id="SignalP"/>
    </source>
</evidence>
<comment type="caution">
    <text evidence="2">The sequence shown here is derived from an EMBL/GenBank/DDBJ whole genome shotgun (WGS) entry which is preliminary data.</text>
</comment>
<reference evidence="2 3" key="1">
    <citation type="submission" date="2019-03" db="EMBL/GenBank/DDBJ databases">
        <title>Genomic analyses of the natural microbiome of Caenorhabditis elegans.</title>
        <authorList>
            <person name="Samuel B."/>
        </authorList>
    </citation>
    <scope>NUCLEOTIDE SEQUENCE [LARGE SCALE GENOMIC DNA]</scope>
    <source>
        <strain evidence="2 3">JUb65</strain>
    </source>
</reference>
<organism evidence="2 3">
    <name type="scientific">Curtobacterium flaccumfaciens</name>
    <dbReference type="NCBI Taxonomy" id="2035"/>
    <lineage>
        <taxon>Bacteria</taxon>
        <taxon>Bacillati</taxon>
        <taxon>Actinomycetota</taxon>
        <taxon>Actinomycetes</taxon>
        <taxon>Micrococcales</taxon>
        <taxon>Microbacteriaceae</taxon>
        <taxon>Curtobacterium</taxon>
    </lineage>
</organism>
<dbReference type="AlphaFoldDB" id="A0A4R6DI27"/>